<reference evidence="2 3" key="1">
    <citation type="journal article" date="2019" name="Int. J. Syst. Evol. Microbiol.">
        <title>The Global Catalogue of Microorganisms (GCM) 10K type strain sequencing project: providing services to taxonomists for standard genome sequencing and annotation.</title>
        <authorList>
            <consortium name="The Broad Institute Genomics Platform"/>
            <consortium name="The Broad Institute Genome Sequencing Center for Infectious Disease"/>
            <person name="Wu L."/>
            <person name="Ma J."/>
        </authorList>
    </citation>
    <scope>NUCLEOTIDE SEQUENCE [LARGE SCALE GENOMIC DNA]</scope>
    <source>
        <strain evidence="2 3">JCM 3053</strain>
    </source>
</reference>
<feature type="region of interest" description="Disordered" evidence="1">
    <location>
        <begin position="1"/>
        <end position="21"/>
    </location>
</feature>
<comment type="caution">
    <text evidence="2">The sequence shown here is derived from an EMBL/GenBank/DDBJ whole genome shotgun (WGS) entry which is preliminary data.</text>
</comment>
<protein>
    <recommendedName>
        <fullName evidence="4">MbtH protein</fullName>
    </recommendedName>
</protein>
<evidence type="ECO:0000256" key="1">
    <source>
        <dbReference type="SAM" id="MobiDB-lite"/>
    </source>
</evidence>
<feature type="region of interest" description="Disordered" evidence="1">
    <location>
        <begin position="41"/>
        <end position="61"/>
    </location>
</feature>
<proteinExistence type="predicted"/>
<feature type="compositionally biased region" description="Acidic residues" evidence="1">
    <location>
        <begin position="41"/>
        <end position="50"/>
    </location>
</feature>
<dbReference type="RefSeq" id="WP_234848873.1">
    <property type="nucleotide sequence ID" value="NZ_BAAART010000156.1"/>
</dbReference>
<evidence type="ECO:0000313" key="2">
    <source>
        <dbReference type="EMBL" id="GAA2253275.1"/>
    </source>
</evidence>
<dbReference type="EMBL" id="BAAART010000156">
    <property type="protein sequence ID" value="GAA2253275.1"/>
    <property type="molecule type" value="Genomic_DNA"/>
</dbReference>
<keyword evidence="3" id="KW-1185">Reference proteome</keyword>
<evidence type="ECO:0008006" key="4">
    <source>
        <dbReference type="Google" id="ProtNLM"/>
    </source>
</evidence>
<name>A0ABN3EC17_9ACTN</name>
<accession>A0ABN3EC17</accession>
<evidence type="ECO:0000313" key="3">
    <source>
        <dbReference type="Proteomes" id="UP001501474"/>
    </source>
</evidence>
<organism evidence="2 3">
    <name type="scientific">Streptomyces indiaensis</name>
    <dbReference type="NCBI Taxonomy" id="284033"/>
    <lineage>
        <taxon>Bacteria</taxon>
        <taxon>Bacillati</taxon>
        <taxon>Actinomycetota</taxon>
        <taxon>Actinomycetes</taxon>
        <taxon>Kitasatosporales</taxon>
        <taxon>Streptomycetaceae</taxon>
        <taxon>Streptomyces</taxon>
    </lineage>
</organism>
<sequence>MTQESGEETDDDLASGRRVRVNQGEGLVEVQFAPWYRQVEDEWPDPDTGIDDMSVHHREAL</sequence>
<dbReference type="Proteomes" id="UP001501474">
    <property type="component" value="Unassembled WGS sequence"/>
</dbReference>
<gene>
    <name evidence="2" type="ORF">GCM10010104_57590</name>
</gene>
<feature type="compositionally biased region" description="Acidic residues" evidence="1">
    <location>
        <begin position="1"/>
        <end position="13"/>
    </location>
</feature>